<name>A0A7G1G733_9BACT</name>
<reference evidence="2 3" key="1">
    <citation type="submission" date="2018-06" db="EMBL/GenBank/DDBJ databases">
        <title>Genome sequencing of Oceanotoga sp. sy52.</title>
        <authorList>
            <person name="Mori K."/>
        </authorList>
    </citation>
    <scope>NUCLEOTIDE SEQUENCE [LARGE SCALE GENOMIC DNA]</scope>
    <source>
        <strain evidence="3">sy52</strain>
    </source>
</reference>
<dbReference type="Pfam" id="PF21948">
    <property type="entry name" value="LplA-B_cat"/>
    <property type="match status" value="1"/>
</dbReference>
<feature type="domain" description="BPL/LPL catalytic" evidence="1">
    <location>
        <begin position="29"/>
        <end position="233"/>
    </location>
</feature>
<dbReference type="AlphaFoldDB" id="A0A7G1G733"/>
<dbReference type="InterPro" id="IPR045864">
    <property type="entry name" value="aa-tRNA-synth_II/BPL/LPL"/>
</dbReference>
<dbReference type="InterPro" id="IPR050664">
    <property type="entry name" value="Octanoyltrans_LipM/LipL"/>
</dbReference>
<keyword evidence="2" id="KW-0808">Transferase</keyword>
<gene>
    <name evidence="2" type="primary">lipM</name>
    <name evidence="2" type="ORF">OSSY52_08240</name>
</gene>
<dbReference type="Gene3D" id="3.30.930.10">
    <property type="entry name" value="Bira Bifunctional Protein, Domain 2"/>
    <property type="match status" value="1"/>
</dbReference>
<dbReference type="InParanoid" id="A0A7G1G733"/>
<dbReference type="FunCoup" id="A0A7G1G733">
    <property type="interactions" value="67"/>
</dbReference>
<dbReference type="GO" id="GO:0016740">
    <property type="term" value="F:transferase activity"/>
    <property type="evidence" value="ECO:0007669"/>
    <property type="project" value="UniProtKB-KW"/>
</dbReference>
<evidence type="ECO:0000313" key="3">
    <source>
        <dbReference type="Proteomes" id="UP000516361"/>
    </source>
</evidence>
<dbReference type="PROSITE" id="PS51733">
    <property type="entry name" value="BPL_LPL_CATALYTIC"/>
    <property type="match status" value="1"/>
</dbReference>
<dbReference type="SUPFAM" id="SSF55681">
    <property type="entry name" value="Class II aaRS and biotin synthetases"/>
    <property type="match status" value="1"/>
</dbReference>
<dbReference type="KEGG" id="ocy:OSSY52_08240"/>
<dbReference type="RefSeq" id="WP_190615756.1">
    <property type="nucleotide sequence ID" value="NZ_AP018712.1"/>
</dbReference>
<dbReference type="Proteomes" id="UP000516361">
    <property type="component" value="Chromosome"/>
</dbReference>
<dbReference type="EMBL" id="AP018712">
    <property type="protein sequence ID" value="BBE30683.1"/>
    <property type="molecule type" value="Genomic_DNA"/>
</dbReference>
<proteinExistence type="predicted"/>
<sequence length="257" mass="29545">MIRLIVDDYHNGIWNMACDLAIANNVGNKKSPTTIRLYGWSSPTLSLGKHQKTNNINFEYLKEKNIEVVKRPTGGRAVLHDDEITYSFSASSKNIKLPSTVLGSYKIISKALIESLNLLNISCDVESKKKNTLSKDICYDASSMYEVTIKGKKFIGSAQYRNEKFILQHGSIPQKFNYIDYVNSFNLKNKEKMIEHLKNNVIDIYTVLNKKISLKELEETFKVGFEKIFEEEIVLDTLSNEEVNMIDDYCQKYEKII</sequence>
<organism evidence="2 3">
    <name type="scientific">Tepiditoga spiralis</name>
    <dbReference type="NCBI Taxonomy" id="2108365"/>
    <lineage>
        <taxon>Bacteria</taxon>
        <taxon>Thermotogati</taxon>
        <taxon>Thermotogota</taxon>
        <taxon>Thermotogae</taxon>
        <taxon>Petrotogales</taxon>
        <taxon>Petrotogaceae</taxon>
        <taxon>Tepiditoga</taxon>
    </lineage>
</organism>
<evidence type="ECO:0000259" key="1">
    <source>
        <dbReference type="PROSITE" id="PS51733"/>
    </source>
</evidence>
<evidence type="ECO:0000313" key="2">
    <source>
        <dbReference type="EMBL" id="BBE30683.1"/>
    </source>
</evidence>
<dbReference type="PANTHER" id="PTHR43679">
    <property type="entry name" value="OCTANOYLTRANSFERASE LIPM-RELATED"/>
    <property type="match status" value="1"/>
</dbReference>
<dbReference type="CDD" id="cd16443">
    <property type="entry name" value="LplA"/>
    <property type="match status" value="1"/>
</dbReference>
<accession>A0A7G1G733</accession>
<dbReference type="InterPro" id="IPR004143">
    <property type="entry name" value="BPL_LPL_catalytic"/>
</dbReference>
<dbReference type="PANTHER" id="PTHR43679:SF2">
    <property type="entry name" value="OCTANOYL-[GCVH]:PROTEIN N-OCTANOYLTRANSFERASE"/>
    <property type="match status" value="1"/>
</dbReference>
<keyword evidence="3" id="KW-1185">Reference proteome</keyword>
<protein>
    <submittedName>
        <fullName evidence="2">Octanoyltransferase LipM</fullName>
    </submittedName>
</protein>